<keyword evidence="3" id="KW-1185">Reference proteome</keyword>
<sequence>MANLTWLVTVVVATANVFLVLVTFYQVLVTRRMLALSVRPLLVDPYLGIDNPEKETVVFGAPGRATLKVPKGQLYFTPPGEGTFYLSVAFQNVGPGIAAITKAYTEPEIPGEVKISRRFVPTDGLVRVNVSVLLGLAGTERFSTDWWAMGGLSLFVEYTDSTGEQRLASEAVIRQYATQGPFIEEVVVYELYRNRRRLISRGRGGY</sequence>
<dbReference type="AlphaFoldDB" id="A0A4Y8PHQ0"/>
<keyword evidence="1" id="KW-0812">Transmembrane</keyword>
<dbReference type="EMBL" id="LXQC01000005">
    <property type="protein sequence ID" value="TFE73134.1"/>
    <property type="molecule type" value="Genomic_DNA"/>
</dbReference>
<gene>
    <name evidence="2" type="ORF">A7Q10_10465</name>
</gene>
<name>A0A4Y8PHQ0_9BACT</name>
<evidence type="ECO:0000313" key="3">
    <source>
        <dbReference type="Proteomes" id="UP000297713"/>
    </source>
</evidence>
<protein>
    <submittedName>
        <fullName evidence="2">Uncharacterized protein</fullName>
    </submittedName>
</protein>
<dbReference type="Proteomes" id="UP000297713">
    <property type="component" value="Unassembled WGS sequence"/>
</dbReference>
<keyword evidence="1" id="KW-1133">Transmembrane helix</keyword>
<accession>A0A4Y8PHQ0</accession>
<comment type="caution">
    <text evidence="2">The sequence shown here is derived from an EMBL/GenBank/DDBJ whole genome shotgun (WGS) entry which is preliminary data.</text>
</comment>
<evidence type="ECO:0000256" key="1">
    <source>
        <dbReference type="SAM" id="Phobius"/>
    </source>
</evidence>
<evidence type="ECO:0000313" key="2">
    <source>
        <dbReference type="EMBL" id="TFE73134.1"/>
    </source>
</evidence>
<feature type="transmembrane region" description="Helical" evidence="1">
    <location>
        <begin position="6"/>
        <end position="29"/>
    </location>
</feature>
<keyword evidence="1" id="KW-0472">Membrane</keyword>
<organism evidence="2 3">
    <name type="scientific">Methylacidiphilum caldifontis</name>
    <dbReference type="NCBI Taxonomy" id="2795386"/>
    <lineage>
        <taxon>Bacteria</taxon>
        <taxon>Pseudomonadati</taxon>
        <taxon>Verrucomicrobiota</taxon>
        <taxon>Methylacidiphilae</taxon>
        <taxon>Methylacidiphilales</taxon>
        <taxon>Methylacidiphilaceae</taxon>
        <taxon>Methylacidiphilum (ex Ratnadevi et al. 2023)</taxon>
    </lineage>
</organism>
<proteinExistence type="predicted"/>
<reference evidence="2 3" key="1">
    <citation type="submission" date="2016-05" db="EMBL/GenBank/DDBJ databases">
        <title>Diversity and Homogeneity among Thermoacidophilic Verrucomicrobia Methanotrophs Linked with Geographical Origin.</title>
        <authorList>
            <person name="Erikstad H.-A."/>
            <person name="Smestad N.B."/>
            <person name="Ceballos R.M."/>
            <person name="Birkeland N.-K."/>
        </authorList>
    </citation>
    <scope>NUCLEOTIDE SEQUENCE [LARGE SCALE GENOMIC DNA]</scope>
    <source>
        <strain evidence="2 3">Phi</strain>
    </source>
</reference>